<evidence type="ECO:0000313" key="1">
    <source>
        <dbReference type="EMBL" id="QEU71555.1"/>
    </source>
</evidence>
<reference evidence="1 2" key="1">
    <citation type="submission" date="2017-09" db="EMBL/GenBank/DDBJ databases">
        <authorList>
            <person name="Lee N."/>
            <person name="Cho B.-K."/>
        </authorList>
    </citation>
    <scope>NUCLEOTIDE SEQUENCE [LARGE SCALE GENOMIC DNA]</scope>
    <source>
        <strain evidence="1 2">ATCC 12769</strain>
    </source>
</reference>
<dbReference type="KEGG" id="snk:CP967_05885"/>
<keyword evidence="2" id="KW-1185">Reference proteome</keyword>
<accession>A0A5J6F991</accession>
<evidence type="ECO:0008006" key="3">
    <source>
        <dbReference type="Google" id="ProtNLM"/>
    </source>
</evidence>
<dbReference type="EMBL" id="CP023702">
    <property type="protein sequence ID" value="QEU71555.1"/>
    <property type="molecule type" value="Genomic_DNA"/>
</dbReference>
<name>A0A5J6F991_9ACTN</name>
<sequence>MSAFASVSGGIVRWTEQGTDKAEWFHPDFFPVPDLTDVVFAQGADGYVHVVGRRSSTREEGAAVSFVHAAQYQTGRPIGSWRSLGNLYKNEDMSRQVGTPTAAVDKDGGLHVFVRNFGKGVHGRRQSSEGSWTKWADMKGSGVLDGLLAFATRDGLVSLVAPAEKRLSLWAQSKAGGPVEHAGDLPVLAQQGSCCAIETAPGRVTYLWHAADGTGVQAYREGAGLMSLGGGPASDALAATRAVIDGYDCTVLAYRSLTGGTALAAYPTENEAAGLWWTETGEDCLGSPALATDAQGRIVIAAISRSGELLVTRQKDNRGLSLGKWMRF</sequence>
<protein>
    <recommendedName>
        <fullName evidence="3">Exo-alpha-sialidase</fullName>
    </recommendedName>
</protein>
<dbReference type="AlphaFoldDB" id="A0A5J6F991"/>
<proteinExistence type="predicted"/>
<evidence type="ECO:0000313" key="2">
    <source>
        <dbReference type="Proteomes" id="UP000326178"/>
    </source>
</evidence>
<dbReference type="Proteomes" id="UP000326178">
    <property type="component" value="Chromosome"/>
</dbReference>
<dbReference type="SUPFAM" id="SSF89372">
    <property type="entry name" value="Fucose-specific lectin"/>
    <property type="match status" value="1"/>
</dbReference>
<organism evidence="1 2">
    <name type="scientific">Streptomyces nitrosporeus</name>
    <dbReference type="NCBI Taxonomy" id="28894"/>
    <lineage>
        <taxon>Bacteria</taxon>
        <taxon>Bacillati</taxon>
        <taxon>Actinomycetota</taxon>
        <taxon>Actinomycetes</taxon>
        <taxon>Kitasatosporales</taxon>
        <taxon>Streptomycetaceae</taxon>
        <taxon>Streptomyces</taxon>
    </lineage>
</organism>
<dbReference type="OrthoDB" id="4307815at2"/>
<dbReference type="RefSeq" id="WP_150486924.1">
    <property type="nucleotide sequence ID" value="NZ_BMUV01000014.1"/>
</dbReference>
<gene>
    <name evidence="1" type="ORF">CP967_05885</name>
</gene>